<feature type="transmembrane region" description="Helical" evidence="6">
    <location>
        <begin position="88"/>
        <end position="121"/>
    </location>
</feature>
<dbReference type="OrthoDB" id="597333at2"/>
<dbReference type="PANTHER" id="PTHR35007:SF1">
    <property type="entry name" value="PILUS ASSEMBLY PROTEIN"/>
    <property type="match status" value="1"/>
</dbReference>
<evidence type="ECO:0000313" key="8">
    <source>
        <dbReference type="EMBL" id="SEQ57167.1"/>
    </source>
</evidence>
<comment type="subcellular location">
    <subcellularLocation>
        <location evidence="1">Cell membrane</location>
        <topology evidence="1">Multi-pass membrane protein</topology>
    </subcellularLocation>
</comment>
<proteinExistence type="predicted"/>
<evidence type="ECO:0000256" key="6">
    <source>
        <dbReference type="SAM" id="Phobius"/>
    </source>
</evidence>
<gene>
    <name evidence="8" type="ORF">SAMN04488038_10817</name>
</gene>
<dbReference type="EMBL" id="FOFS01000008">
    <property type="protein sequence ID" value="SEQ57167.1"/>
    <property type="molecule type" value="Genomic_DNA"/>
</dbReference>
<reference evidence="8 9" key="1">
    <citation type="submission" date="2016-10" db="EMBL/GenBank/DDBJ databases">
        <authorList>
            <person name="de Groot N.N."/>
        </authorList>
    </citation>
    <scope>NUCLEOTIDE SEQUENCE [LARGE SCALE GENOMIC DNA]</scope>
    <source>
        <strain evidence="8 9">DSM 25927</strain>
    </source>
</reference>
<feature type="transmembrane region" description="Helical" evidence="6">
    <location>
        <begin position="279"/>
        <end position="300"/>
    </location>
</feature>
<keyword evidence="4 6" id="KW-1133">Transmembrane helix</keyword>
<feature type="domain" description="Type II secretion system protein GspF" evidence="7">
    <location>
        <begin position="139"/>
        <end position="265"/>
    </location>
</feature>
<name>A0A1H9H4K1_9GAMM</name>
<keyword evidence="5 6" id="KW-0472">Membrane</keyword>
<evidence type="ECO:0000259" key="7">
    <source>
        <dbReference type="Pfam" id="PF00482"/>
    </source>
</evidence>
<evidence type="ECO:0000256" key="1">
    <source>
        <dbReference type="ARBA" id="ARBA00004651"/>
    </source>
</evidence>
<accession>A0A1H9H4K1</accession>
<dbReference type="RefSeq" id="WP_093285758.1">
    <property type="nucleotide sequence ID" value="NZ_FOFS01000008.1"/>
</dbReference>
<evidence type="ECO:0000256" key="4">
    <source>
        <dbReference type="ARBA" id="ARBA00022989"/>
    </source>
</evidence>
<dbReference type="PANTHER" id="PTHR35007">
    <property type="entry name" value="INTEGRAL MEMBRANE PROTEIN-RELATED"/>
    <property type="match status" value="1"/>
</dbReference>
<protein>
    <submittedName>
        <fullName evidence="8">Tight adherence protein B</fullName>
    </submittedName>
</protein>
<dbReference type="AlphaFoldDB" id="A0A1H9H4K1"/>
<organism evidence="8 9">
    <name type="scientific">Solimonas aquatica</name>
    <dbReference type="NCBI Taxonomy" id="489703"/>
    <lineage>
        <taxon>Bacteria</taxon>
        <taxon>Pseudomonadati</taxon>
        <taxon>Pseudomonadota</taxon>
        <taxon>Gammaproteobacteria</taxon>
        <taxon>Nevskiales</taxon>
        <taxon>Nevskiaceae</taxon>
        <taxon>Solimonas</taxon>
    </lineage>
</organism>
<dbReference type="Pfam" id="PF00482">
    <property type="entry name" value="T2SSF"/>
    <property type="match status" value="1"/>
</dbReference>
<sequence>MLLLIVLALTLMMAGVAVLLALRATDRQRQEDVNLRLRVLGNAEDAATVAAQLSSAQQVHNPLLRFFCHVVWRTGVEYSPQTVLRLLLGILLLLPLLLLVLGVALGLLVFVGGLGLGWLLLLRQAGRRRRRIIEQFPAFLESVSRVLAAGNTLEEAISSSVREAPDPIRPLFVSVGRQVRLGAPIETVLHEQAEINELRDLKILAMAASINRKYGGSLRSVLRSLIQAVRARDNAQRELRALTAETRFSAMVLSVIPIVIMIYIVWQNPDYYTQMWQQLSGKILLGGSLVLQVLGMLLIWRMMRGAGGDS</sequence>
<evidence type="ECO:0000256" key="3">
    <source>
        <dbReference type="ARBA" id="ARBA00022692"/>
    </source>
</evidence>
<evidence type="ECO:0000256" key="2">
    <source>
        <dbReference type="ARBA" id="ARBA00022475"/>
    </source>
</evidence>
<evidence type="ECO:0000256" key="5">
    <source>
        <dbReference type="ARBA" id="ARBA00023136"/>
    </source>
</evidence>
<keyword evidence="2" id="KW-1003">Cell membrane</keyword>
<keyword evidence="9" id="KW-1185">Reference proteome</keyword>
<dbReference type="InterPro" id="IPR018076">
    <property type="entry name" value="T2SS_GspF_dom"/>
</dbReference>
<evidence type="ECO:0000313" key="9">
    <source>
        <dbReference type="Proteomes" id="UP000199233"/>
    </source>
</evidence>
<dbReference type="STRING" id="489703.SAMN04488038_10817"/>
<dbReference type="Proteomes" id="UP000199233">
    <property type="component" value="Unassembled WGS sequence"/>
</dbReference>
<keyword evidence="3 6" id="KW-0812">Transmembrane</keyword>
<dbReference type="GO" id="GO:0005886">
    <property type="term" value="C:plasma membrane"/>
    <property type="evidence" value="ECO:0007669"/>
    <property type="project" value="UniProtKB-SubCell"/>
</dbReference>
<feature type="transmembrane region" description="Helical" evidence="6">
    <location>
        <begin position="248"/>
        <end position="267"/>
    </location>
</feature>